<evidence type="ECO:0000259" key="2">
    <source>
        <dbReference type="Pfam" id="PF01370"/>
    </source>
</evidence>
<dbReference type="Pfam" id="PF01370">
    <property type="entry name" value="Epimerase"/>
    <property type="match status" value="1"/>
</dbReference>
<feature type="region of interest" description="Disordered" evidence="1">
    <location>
        <begin position="316"/>
        <end position="339"/>
    </location>
</feature>
<gene>
    <name evidence="3" type="ORF">Shyd_35440</name>
</gene>
<dbReference type="InterPro" id="IPR050177">
    <property type="entry name" value="Lipid_A_modif_metabolic_enz"/>
</dbReference>
<reference evidence="3" key="1">
    <citation type="submission" date="2024-05" db="EMBL/GenBank/DDBJ databases">
        <title>Whole genome shotgun sequence of Streptomyces hydrogenans NBRC 13475.</title>
        <authorList>
            <person name="Komaki H."/>
            <person name="Tamura T."/>
        </authorList>
    </citation>
    <scope>NUCLEOTIDE SEQUENCE</scope>
    <source>
        <strain evidence="3">NBRC 13475</strain>
    </source>
</reference>
<dbReference type="PANTHER" id="PTHR43245">
    <property type="entry name" value="BIFUNCTIONAL POLYMYXIN RESISTANCE PROTEIN ARNA"/>
    <property type="match status" value="1"/>
</dbReference>
<dbReference type="SUPFAM" id="SSF51735">
    <property type="entry name" value="NAD(P)-binding Rossmann-fold domains"/>
    <property type="match status" value="1"/>
</dbReference>
<evidence type="ECO:0000313" key="3">
    <source>
        <dbReference type="EMBL" id="GHI22173.1"/>
    </source>
</evidence>
<dbReference type="RefSeq" id="WP_190225726.1">
    <property type="nucleotide sequence ID" value="NZ_BNBS01000125.1"/>
</dbReference>
<feature type="domain" description="NAD-dependent epimerase/dehydratase" evidence="2">
    <location>
        <begin position="23"/>
        <end position="251"/>
    </location>
</feature>
<organism evidence="3 4">
    <name type="scientific">Streptomyces hydrogenans</name>
    <dbReference type="NCBI Taxonomy" id="1873719"/>
    <lineage>
        <taxon>Bacteria</taxon>
        <taxon>Bacillati</taxon>
        <taxon>Actinomycetota</taxon>
        <taxon>Actinomycetes</taxon>
        <taxon>Kitasatosporales</taxon>
        <taxon>Streptomycetaceae</taxon>
        <taxon>Streptomyces</taxon>
    </lineage>
</organism>
<proteinExistence type="predicted"/>
<protein>
    <submittedName>
        <fullName evidence="3">Epimerase</fullName>
    </submittedName>
</protein>
<dbReference type="Proteomes" id="UP001052739">
    <property type="component" value="Unassembled WGS sequence"/>
</dbReference>
<comment type="caution">
    <text evidence="3">The sequence shown here is derived from an EMBL/GenBank/DDBJ whole genome shotgun (WGS) entry which is preliminary data.</text>
</comment>
<keyword evidence="4" id="KW-1185">Reference proteome</keyword>
<sequence length="339" mass="34299">MSADRPAGGGTVPGEAAPGSRTALVVGGAGFLGRHVAAALADGGFRILTLGRTPRPGALRADLAATAPGELAALLDRHRVDLVVNAAGAVWGGLDEESVHRANVTLVRGLVAAVAASARAPRLVQLGSGYEYGPTPEGEPVTEDAPARPTTPYGRTKLLATLTVLAAAEEGLIDGVVLRVASALGPGAPAGSLFGALAERLGAVPPGGPPAEIVLRPLVSRQDFVHVGDVGAAVLGAATAAPGAARLCNIGGGRAVPVRDLVRHLVGLSGAPVRIVERDDGTGARGGGLDWQLLDTAAARAAWGWTPGRGPENALRDLWHHGRGTRPTHQHGLTERDSR</sequence>
<dbReference type="EMBL" id="BNDW01000019">
    <property type="protein sequence ID" value="GHI22173.1"/>
    <property type="molecule type" value="Genomic_DNA"/>
</dbReference>
<evidence type="ECO:0000256" key="1">
    <source>
        <dbReference type="SAM" id="MobiDB-lite"/>
    </source>
</evidence>
<accession>A0ABQ3PAZ3</accession>
<name>A0ABQ3PAZ3_9ACTN</name>
<dbReference type="InterPro" id="IPR036291">
    <property type="entry name" value="NAD(P)-bd_dom_sf"/>
</dbReference>
<evidence type="ECO:0000313" key="4">
    <source>
        <dbReference type="Proteomes" id="UP001052739"/>
    </source>
</evidence>
<dbReference type="InterPro" id="IPR001509">
    <property type="entry name" value="Epimerase_deHydtase"/>
</dbReference>
<dbReference type="Gene3D" id="3.40.50.720">
    <property type="entry name" value="NAD(P)-binding Rossmann-like Domain"/>
    <property type="match status" value="1"/>
</dbReference>